<feature type="region of interest" description="Disordered" evidence="1">
    <location>
        <begin position="1"/>
        <end position="69"/>
    </location>
</feature>
<proteinExistence type="predicted"/>
<evidence type="ECO:0000256" key="1">
    <source>
        <dbReference type="SAM" id="MobiDB-lite"/>
    </source>
</evidence>
<comment type="caution">
    <text evidence="2">The sequence shown here is derived from an EMBL/GenBank/DDBJ whole genome shotgun (WGS) entry which is preliminary data.</text>
</comment>
<feature type="compositionally biased region" description="Basic and acidic residues" evidence="1">
    <location>
        <begin position="29"/>
        <end position="40"/>
    </location>
</feature>
<evidence type="ECO:0000313" key="3">
    <source>
        <dbReference type="Proteomes" id="UP001153269"/>
    </source>
</evidence>
<reference evidence="2" key="1">
    <citation type="submission" date="2020-03" db="EMBL/GenBank/DDBJ databases">
        <authorList>
            <person name="Weist P."/>
        </authorList>
    </citation>
    <scope>NUCLEOTIDE SEQUENCE</scope>
</reference>
<keyword evidence="3" id="KW-1185">Reference proteome</keyword>
<dbReference type="EMBL" id="CADEAL010001480">
    <property type="protein sequence ID" value="CAB1432833.1"/>
    <property type="molecule type" value="Genomic_DNA"/>
</dbReference>
<name>A0A9N7UIN3_PLEPL</name>
<organism evidence="2 3">
    <name type="scientific">Pleuronectes platessa</name>
    <name type="common">European plaice</name>
    <dbReference type="NCBI Taxonomy" id="8262"/>
    <lineage>
        <taxon>Eukaryota</taxon>
        <taxon>Metazoa</taxon>
        <taxon>Chordata</taxon>
        <taxon>Craniata</taxon>
        <taxon>Vertebrata</taxon>
        <taxon>Euteleostomi</taxon>
        <taxon>Actinopterygii</taxon>
        <taxon>Neopterygii</taxon>
        <taxon>Teleostei</taxon>
        <taxon>Neoteleostei</taxon>
        <taxon>Acanthomorphata</taxon>
        <taxon>Carangaria</taxon>
        <taxon>Pleuronectiformes</taxon>
        <taxon>Pleuronectoidei</taxon>
        <taxon>Pleuronectidae</taxon>
        <taxon>Pleuronectes</taxon>
    </lineage>
</organism>
<accession>A0A9N7UIN3</accession>
<feature type="region of interest" description="Disordered" evidence="1">
    <location>
        <begin position="120"/>
        <end position="140"/>
    </location>
</feature>
<feature type="compositionally biased region" description="Pro residues" evidence="1">
    <location>
        <begin position="125"/>
        <end position="140"/>
    </location>
</feature>
<dbReference type="AlphaFoldDB" id="A0A9N7UIN3"/>
<evidence type="ECO:0000313" key="2">
    <source>
        <dbReference type="EMBL" id="CAB1432833.1"/>
    </source>
</evidence>
<dbReference type="Proteomes" id="UP001153269">
    <property type="component" value="Unassembled WGS sequence"/>
</dbReference>
<protein>
    <submittedName>
        <fullName evidence="2">Uncharacterized protein</fullName>
    </submittedName>
</protein>
<gene>
    <name evidence="2" type="ORF">PLEPLA_LOCUS20920</name>
</gene>
<sequence length="140" mass="15288">MRVPRGRSTERGSEPSLNRTSDALQLPTEWERADRGRGDEVAQGGSVTGSPQASRLERGPFQDRWAPRLLRTQNTTSLFHRPPPIDCPHPVRVDVTRVPELIVFHSNPCASVLGMSHLSVSSPLSAPPSSQPLPEEPAAL</sequence>